<dbReference type="InParanoid" id="A0A2H3E356"/>
<dbReference type="OrthoDB" id="3128066at2759"/>
<keyword evidence="3" id="KW-1185">Reference proteome</keyword>
<reference evidence="3" key="1">
    <citation type="journal article" date="2017" name="Nat. Ecol. Evol.">
        <title>Genome expansion and lineage-specific genetic innovations in the forest pathogenic fungi Armillaria.</title>
        <authorList>
            <person name="Sipos G."/>
            <person name="Prasanna A.N."/>
            <person name="Walter M.C."/>
            <person name="O'Connor E."/>
            <person name="Balint B."/>
            <person name="Krizsan K."/>
            <person name="Kiss B."/>
            <person name="Hess J."/>
            <person name="Varga T."/>
            <person name="Slot J."/>
            <person name="Riley R."/>
            <person name="Boka B."/>
            <person name="Rigling D."/>
            <person name="Barry K."/>
            <person name="Lee J."/>
            <person name="Mihaltcheva S."/>
            <person name="LaButti K."/>
            <person name="Lipzen A."/>
            <person name="Waldron R."/>
            <person name="Moloney N.M."/>
            <person name="Sperisen C."/>
            <person name="Kredics L."/>
            <person name="Vagvoelgyi C."/>
            <person name="Patrignani A."/>
            <person name="Fitzpatrick D."/>
            <person name="Nagy I."/>
            <person name="Doyle S."/>
            <person name="Anderson J.B."/>
            <person name="Grigoriev I.V."/>
            <person name="Gueldener U."/>
            <person name="Muensterkoetter M."/>
            <person name="Nagy L.G."/>
        </authorList>
    </citation>
    <scope>NUCLEOTIDE SEQUENCE [LARGE SCALE GENOMIC DNA]</scope>
    <source>
        <strain evidence="3">Ar21-2</strain>
    </source>
</reference>
<accession>A0A2H3E356</accession>
<protein>
    <submittedName>
        <fullName evidence="2">Uncharacterized protein</fullName>
    </submittedName>
</protein>
<evidence type="ECO:0000313" key="2">
    <source>
        <dbReference type="EMBL" id="PBL01880.1"/>
    </source>
</evidence>
<evidence type="ECO:0000256" key="1">
    <source>
        <dbReference type="SAM" id="MobiDB-lite"/>
    </source>
</evidence>
<proteinExistence type="predicted"/>
<feature type="region of interest" description="Disordered" evidence="1">
    <location>
        <begin position="1"/>
        <end position="44"/>
    </location>
</feature>
<dbReference type="AlphaFoldDB" id="A0A2H3E356"/>
<dbReference type="EMBL" id="KZ293645">
    <property type="protein sequence ID" value="PBL01880.1"/>
    <property type="molecule type" value="Genomic_DNA"/>
</dbReference>
<dbReference type="Proteomes" id="UP000217790">
    <property type="component" value="Unassembled WGS sequence"/>
</dbReference>
<feature type="compositionally biased region" description="Polar residues" evidence="1">
    <location>
        <begin position="31"/>
        <end position="44"/>
    </location>
</feature>
<name>A0A2H3E356_ARMGA</name>
<evidence type="ECO:0000313" key="3">
    <source>
        <dbReference type="Proteomes" id="UP000217790"/>
    </source>
</evidence>
<organism evidence="2 3">
    <name type="scientific">Armillaria gallica</name>
    <name type="common">Bulbous honey fungus</name>
    <name type="synonym">Armillaria bulbosa</name>
    <dbReference type="NCBI Taxonomy" id="47427"/>
    <lineage>
        <taxon>Eukaryota</taxon>
        <taxon>Fungi</taxon>
        <taxon>Dikarya</taxon>
        <taxon>Basidiomycota</taxon>
        <taxon>Agaricomycotina</taxon>
        <taxon>Agaricomycetes</taxon>
        <taxon>Agaricomycetidae</taxon>
        <taxon>Agaricales</taxon>
        <taxon>Marasmiineae</taxon>
        <taxon>Physalacriaceae</taxon>
        <taxon>Armillaria</taxon>
    </lineage>
</organism>
<sequence>MKTLTPLPGQKEGTVPNPSETNPFRSRHQWTHSTPEGLTTSGIDSSRLTETSLIPMQWQPGNSDEQMWRQEPLKAPMQPGRTWNTSLPLIEGLHSILDDPPMGRSWPESMQIGTTAYTPHILGWNDGTYGTAPAASSAELKTSFDAWSSLIRNTTMRAPDHPFEEFQYD</sequence>
<gene>
    <name evidence="2" type="ORF">ARMGADRAFT_1071375</name>
</gene>